<keyword evidence="1 6" id="KW-0285">Flavoprotein</keyword>
<evidence type="ECO:0000259" key="7">
    <source>
        <dbReference type="Pfam" id="PF02525"/>
    </source>
</evidence>
<dbReference type="Proteomes" id="UP000197174">
    <property type="component" value="Unassembled WGS sequence"/>
</dbReference>
<reference evidence="8 9" key="1">
    <citation type="submission" date="2017-03" db="EMBL/GenBank/DDBJ databases">
        <title>Whole genome sequence of Micromonospora wenchangensis, isolated from mangrove soil.</title>
        <authorList>
            <person name="Yang H."/>
        </authorList>
    </citation>
    <scope>NUCLEOTIDE SEQUENCE [LARGE SCALE GENOMIC DNA]</scope>
    <source>
        <strain evidence="8 9">CCTCC AA 2012002</strain>
    </source>
</reference>
<keyword evidence="3 6" id="KW-0560">Oxidoreductase</keyword>
<dbReference type="InterPro" id="IPR023048">
    <property type="entry name" value="NADH:quinone_OxRdtase_FMN_depd"/>
</dbReference>
<comment type="similarity">
    <text evidence="6">Belongs to the azoreductase type 1 family.</text>
</comment>
<dbReference type="PANTHER" id="PTHR43741">
    <property type="entry name" value="FMN-DEPENDENT NADH-AZOREDUCTASE 1"/>
    <property type="match status" value="1"/>
</dbReference>
<dbReference type="SUPFAM" id="SSF52218">
    <property type="entry name" value="Flavoproteins"/>
    <property type="match status" value="1"/>
</dbReference>
<evidence type="ECO:0000313" key="9">
    <source>
        <dbReference type="Proteomes" id="UP000197174"/>
    </source>
</evidence>
<organism evidence="8 9">
    <name type="scientific">Micromonospora wenchangensis</name>
    <dbReference type="NCBI Taxonomy" id="1185415"/>
    <lineage>
        <taxon>Bacteria</taxon>
        <taxon>Bacillati</taxon>
        <taxon>Actinomycetota</taxon>
        <taxon>Actinomycetes</taxon>
        <taxon>Micromonosporales</taxon>
        <taxon>Micromonosporaceae</taxon>
        <taxon>Micromonospora</taxon>
    </lineage>
</organism>
<proteinExistence type="inferred from homology"/>
<comment type="caution">
    <text evidence="6">Lacks conserved residue(s) required for the propagation of feature annotation.</text>
</comment>
<comment type="caution">
    <text evidence="8">The sequence shown here is derived from an EMBL/GenBank/DDBJ whole genome shotgun (WGS) entry which is preliminary data.</text>
</comment>
<feature type="binding site" evidence="6">
    <location>
        <begin position="77"/>
        <end position="79"/>
    </location>
    <ligand>
        <name>FMN</name>
        <dbReference type="ChEBI" id="CHEBI:58210"/>
    </ligand>
</feature>
<dbReference type="InterPro" id="IPR003680">
    <property type="entry name" value="Flavodoxin_fold"/>
</dbReference>
<dbReference type="GO" id="GO:0016652">
    <property type="term" value="F:oxidoreductase activity, acting on NAD(P)H as acceptor"/>
    <property type="evidence" value="ECO:0007669"/>
    <property type="project" value="UniProtKB-UniRule"/>
</dbReference>
<comment type="subunit">
    <text evidence="6">Homodimer.</text>
</comment>
<protein>
    <recommendedName>
        <fullName evidence="6">FMN dependent NADH:quinone oxidoreductase</fullName>
        <ecNumber evidence="6">1.6.5.-</ecNumber>
    </recommendedName>
    <alternativeName>
        <fullName evidence="6">Azo-dye reductase</fullName>
    </alternativeName>
    <alternativeName>
        <fullName evidence="6">FMN-dependent NADH-azo compound oxidoreductase</fullName>
    </alternativeName>
    <alternativeName>
        <fullName evidence="6">FMN-dependent NADH-azoreductase</fullName>
        <ecNumber evidence="6">1.7.1.17</ecNumber>
    </alternativeName>
</protein>
<feature type="domain" description="Flavodoxin-like fold" evidence="7">
    <location>
        <begin position="64"/>
        <end position="264"/>
    </location>
</feature>
<name>A0A246RDL3_9ACTN</name>
<comment type="catalytic activity">
    <reaction evidence="6">
        <text>2 a quinone + NADH + H(+) = 2 a 1,4-benzosemiquinone + NAD(+)</text>
        <dbReference type="Rhea" id="RHEA:65952"/>
        <dbReference type="ChEBI" id="CHEBI:15378"/>
        <dbReference type="ChEBI" id="CHEBI:57540"/>
        <dbReference type="ChEBI" id="CHEBI:57945"/>
        <dbReference type="ChEBI" id="CHEBI:132124"/>
        <dbReference type="ChEBI" id="CHEBI:134225"/>
    </reaction>
</comment>
<gene>
    <name evidence="6" type="primary">azoR</name>
    <name evidence="8" type="ORF">B5D80_29915</name>
</gene>
<comment type="function">
    <text evidence="6">Also exhibits azoreductase activity. Catalyzes the reductive cleavage of the azo bond in aromatic azo compounds to the corresponding amines.</text>
</comment>
<dbReference type="EC" id="1.7.1.17" evidence="6"/>
<evidence type="ECO:0000256" key="4">
    <source>
        <dbReference type="ARBA" id="ARBA00023027"/>
    </source>
</evidence>
<dbReference type="EMBL" id="MZMV01000083">
    <property type="protein sequence ID" value="OWU99116.1"/>
    <property type="molecule type" value="Genomic_DNA"/>
</dbReference>
<dbReference type="HAMAP" id="MF_01216">
    <property type="entry name" value="Azoreductase_type1"/>
    <property type="match status" value="1"/>
</dbReference>
<dbReference type="GO" id="GO:0016655">
    <property type="term" value="F:oxidoreductase activity, acting on NAD(P)H, quinone or similar compound as acceptor"/>
    <property type="evidence" value="ECO:0007669"/>
    <property type="project" value="InterPro"/>
</dbReference>
<dbReference type="Gene3D" id="3.40.50.360">
    <property type="match status" value="1"/>
</dbReference>
<dbReference type="EC" id="1.6.5.-" evidence="6"/>
<accession>A0A246RDL3</accession>
<dbReference type="PANTHER" id="PTHR43741:SF4">
    <property type="entry name" value="FMN-DEPENDENT NADH:QUINONE OXIDOREDUCTASE"/>
    <property type="match status" value="1"/>
</dbReference>
<feature type="binding site" evidence="6">
    <location>
        <begin position="159"/>
        <end position="162"/>
    </location>
    <ligand>
        <name>FMN</name>
        <dbReference type="ChEBI" id="CHEBI:58210"/>
    </ligand>
</feature>
<evidence type="ECO:0000256" key="3">
    <source>
        <dbReference type="ARBA" id="ARBA00023002"/>
    </source>
</evidence>
<dbReference type="GO" id="GO:0010181">
    <property type="term" value="F:FMN binding"/>
    <property type="evidence" value="ECO:0007669"/>
    <property type="project" value="UniProtKB-UniRule"/>
</dbReference>
<evidence type="ECO:0000313" key="8">
    <source>
        <dbReference type="EMBL" id="OWU99116.1"/>
    </source>
</evidence>
<dbReference type="GO" id="GO:0009055">
    <property type="term" value="F:electron transfer activity"/>
    <property type="evidence" value="ECO:0007669"/>
    <property type="project" value="UniProtKB-UniRule"/>
</dbReference>
<dbReference type="AlphaFoldDB" id="A0A246RDL3"/>
<dbReference type="Pfam" id="PF02525">
    <property type="entry name" value="Flavodoxin_2"/>
    <property type="match status" value="1"/>
</dbReference>
<evidence type="ECO:0000256" key="5">
    <source>
        <dbReference type="ARBA" id="ARBA00048542"/>
    </source>
</evidence>
<comment type="cofactor">
    <cofactor evidence="6">
        <name>FMN</name>
        <dbReference type="ChEBI" id="CHEBI:58210"/>
    </cofactor>
    <text evidence="6">Binds 1 FMN per subunit.</text>
</comment>
<dbReference type="InterPro" id="IPR029039">
    <property type="entry name" value="Flavoprotein-like_sf"/>
</dbReference>
<evidence type="ECO:0000256" key="1">
    <source>
        <dbReference type="ARBA" id="ARBA00022630"/>
    </source>
</evidence>
<evidence type="ECO:0000256" key="6">
    <source>
        <dbReference type="HAMAP-Rule" id="MF_01216"/>
    </source>
</evidence>
<keyword evidence="9" id="KW-1185">Reference proteome</keyword>
<sequence>MALSAAEKWLWLPRNRWVSLPDVPSLRRHRECKHDTFVSPRRSLRSVRGGPVRYAAGAGREVTRLLHVKATPTGPRSRSAAVAEAFVDAFLECHPQATLDVLDLSATTLPPVGAVAVAAKKNAISGTTGSADEAMSWQQTRDLVRRFTDADHYLFSVPMWNFGIPYLLKHFIDIVTQPGLTFRLDPRHGYQGLLTGRRACVVYTSGVYTPGCPPEFGVDFQSAYLNYWLRTIGVDPVIEVALRPTDFTGSLAADLDRAREDARKAAHTI</sequence>
<comment type="catalytic activity">
    <reaction evidence="5">
        <text>N,N-dimethyl-1,4-phenylenediamine + anthranilate + 2 NAD(+) = 2-(4-dimethylaminophenyl)diazenylbenzoate + 2 NADH + 2 H(+)</text>
        <dbReference type="Rhea" id="RHEA:55872"/>
        <dbReference type="ChEBI" id="CHEBI:15378"/>
        <dbReference type="ChEBI" id="CHEBI:15783"/>
        <dbReference type="ChEBI" id="CHEBI:16567"/>
        <dbReference type="ChEBI" id="CHEBI:57540"/>
        <dbReference type="ChEBI" id="CHEBI:57945"/>
        <dbReference type="ChEBI" id="CHEBI:71579"/>
        <dbReference type="EC" id="1.7.1.17"/>
    </reaction>
    <physiologicalReaction direction="right-to-left" evidence="5">
        <dbReference type="Rhea" id="RHEA:55874"/>
    </physiologicalReaction>
</comment>
<keyword evidence="2 6" id="KW-0288">FMN</keyword>
<dbReference type="InterPro" id="IPR050104">
    <property type="entry name" value="FMN-dep_NADH:Q_OxRdtase_AzoR1"/>
</dbReference>
<comment type="function">
    <text evidence="6">Quinone reductase that provides resistance to thiol-specific stress caused by electrophilic quinones.</text>
</comment>
<evidence type="ECO:0000256" key="2">
    <source>
        <dbReference type="ARBA" id="ARBA00022643"/>
    </source>
</evidence>
<keyword evidence="4 6" id="KW-0520">NAD</keyword>